<dbReference type="PANTHER" id="PTHR35357:SF8">
    <property type="entry name" value="OS01G0111000 PROTEIN"/>
    <property type="match status" value="1"/>
</dbReference>
<keyword evidence="6" id="KW-1185">Reference proteome</keyword>
<evidence type="ECO:0000256" key="2">
    <source>
        <dbReference type="ARBA" id="ARBA00023157"/>
    </source>
</evidence>
<evidence type="ECO:0000313" key="6">
    <source>
        <dbReference type="Proteomes" id="UP000238479"/>
    </source>
</evidence>
<dbReference type="EMBL" id="PDCK01000045">
    <property type="protein sequence ID" value="PRQ17906.1"/>
    <property type="molecule type" value="Genomic_DNA"/>
</dbReference>
<comment type="similarity">
    <text evidence="3">Belongs to the PMEI family.</text>
</comment>
<gene>
    <name evidence="5" type="ORF">RchiOBHm_Chr7g0200071</name>
</gene>
<dbReference type="Gene3D" id="1.20.140.40">
    <property type="entry name" value="Invertase/pectin methylesterase inhibitor family protein"/>
    <property type="match status" value="1"/>
</dbReference>
<evidence type="ECO:0000256" key="3">
    <source>
        <dbReference type="ARBA" id="ARBA00038471"/>
    </source>
</evidence>
<protein>
    <submittedName>
        <fullName evidence="5">Putative pectinesterase inhibitor domain, Cell wall/vacuolar inhibitor of fructosidase</fullName>
    </submittedName>
</protein>
<reference evidence="5 6" key="1">
    <citation type="journal article" date="2018" name="Nat. Genet.">
        <title>The Rosa genome provides new insights in the design of modern roses.</title>
        <authorList>
            <person name="Bendahmane M."/>
        </authorList>
    </citation>
    <scope>NUCLEOTIDE SEQUENCE [LARGE SCALE GENOMIC DNA]</scope>
    <source>
        <strain evidence="6">cv. Old Blush</strain>
    </source>
</reference>
<keyword evidence="1" id="KW-0732">Signal</keyword>
<dbReference type="SMART" id="SM00856">
    <property type="entry name" value="PMEI"/>
    <property type="match status" value="1"/>
</dbReference>
<dbReference type="InterPro" id="IPR034087">
    <property type="entry name" value="C/VIF1"/>
</dbReference>
<dbReference type="GO" id="GO:0004857">
    <property type="term" value="F:enzyme inhibitor activity"/>
    <property type="evidence" value="ECO:0007669"/>
    <property type="project" value="InterPro"/>
</dbReference>
<evidence type="ECO:0000256" key="1">
    <source>
        <dbReference type="ARBA" id="ARBA00022729"/>
    </source>
</evidence>
<dbReference type="FunFam" id="1.20.140.40:FF:000009">
    <property type="entry name" value="Invertase/pectin methylesterase inhibitor family protein"/>
    <property type="match status" value="1"/>
</dbReference>
<organism evidence="5 6">
    <name type="scientific">Rosa chinensis</name>
    <name type="common">China rose</name>
    <dbReference type="NCBI Taxonomy" id="74649"/>
    <lineage>
        <taxon>Eukaryota</taxon>
        <taxon>Viridiplantae</taxon>
        <taxon>Streptophyta</taxon>
        <taxon>Embryophyta</taxon>
        <taxon>Tracheophyta</taxon>
        <taxon>Spermatophyta</taxon>
        <taxon>Magnoliopsida</taxon>
        <taxon>eudicotyledons</taxon>
        <taxon>Gunneridae</taxon>
        <taxon>Pentapetalae</taxon>
        <taxon>rosids</taxon>
        <taxon>fabids</taxon>
        <taxon>Rosales</taxon>
        <taxon>Rosaceae</taxon>
        <taxon>Rosoideae</taxon>
        <taxon>Rosoideae incertae sedis</taxon>
        <taxon>Rosa</taxon>
    </lineage>
</organism>
<dbReference type="PANTHER" id="PTHR35357">
    <property type="entry name" value="OS02G0537100 PROTEIN"/>
    <property type="match status" value="1"/>
</dbReference>
<accession>A0A2P6P7K1</accession>
<dbReference type="InterPro" id="IPR035513">
    <property type="entry name" value="Invertase/methylesterase_inhib"/>
</dbReference>
<sequence length="214" mass="23640">MFSLKTYGLESLRLISLPCLYAERFIPQIVLHIIKHPPNYQSFVLKMKNLMCLAAVLIFFIQTAILRTEANIIAQTCQKTPNPPVCLSSLKSDPRSAQADIYGLAIIMVDVVKAKSTTTLNQINQLLKQSPRDKGLIDCADRYNAVLKGDVPEAYEAINVRRRMFALDGMNDAVNEANGCERNFAGRSSHPLTKLNKDVADVASVAAAVINQFG</sequence>
<dbReference type="NCBIfam" id="TIGR01614">
    <property type="entry name" value="PME_inhib"/>
    <property type="match status" value="1"/>
</dbReference>
<dbReference type="Pfam" id="PF04043">
    <property type="entry name" value="PMEI"/>
    <property type="match status" value="1"/>
</dbReference>
<dbReference type="CDD" id="cd15796">
    <property type="entry name" value="CIF_like"/>
    <property type="match status" value="1"/>
</dbReference>
<keyword evidence="2" id="KW-1015">Disulfide bond</keyword>
<dbReference type="AlphaFoldDB" id="A0A2P6P7K1"/>
<dbReference type="InterPro" id="IPR006501">
    <property type="entry name" value="Pectinesterase_inhib_dom"/>
</dbReference>
<dbReference type="Proteomes" id="UP000238479">
    <property type="component" value="Chromosome 7"/>
</dbReference>
<evidence type="ECO:0000259" key="4">
    <source>
        <dbReference type="SMART" id="SM00856"/>
    </source>
</evidence>
<name>A0A2P6P7K1_ROSCH</name>
<dbReference type="OMA" id="CRETPYY"/>
<feature type="domain" description="Pectinesterase inhibitor" evidence="4">
    <location>
        <begin position="68"/>
        <end position="209"/>
    </location>
</feature>
<dbReference type="STRING" id="74649.A0A2P6P7K1"/>
<comment type="caution">
    <text evidence="5">The sequence shown here is derived from an EMBL/GenBank/DDBJ whole genome shotgun (WGS) entry which is preliminary data.</text>
</comment>
<dbReference type="Gramene" id="PRQ17906">
    <property type="protein sequence ID" value="PRQ17906"/>
    <property type="gene ID" value="RchiOBHm_Chr7g0200071"/>
</dbReference>
<dbReference type="SUPFAM" id="SSF101148">
    <property type="entry name" value="Plant invertase/pectin methylesterase inhibitor"/>
    <property type="match status" value="1"/>
</dbReference>
<evidence type="ECO:0000313" key="5">
    <source>
        <dbReference type="EMBL" id="PRQ17906.1"/>
    </source>
</evidence>
<proteinExistence type="inferred from homology"/>